<gene>
    <name evidence="2" type="ORF">BDBG_16965</name>
</gene>
<name>A0A179UNY5_BLAGS</name>
<evidence type="ECO:0000313" key="3">
    <source>
        <dbReference type="Proteomes" id="UP000002038"/>
    </source>
</evidence>
<reference evidence="3" key="1">
    <citation type="journal article" date="2015" name="PLoS Genet.">
        <title>The dynamic genome and transcriptome of the human fungal pathogen Blastomyces and close relative Emmonsia.</title>
        <authorList>
            <person name="Munoz J.F."/>
            <person name="Gauthier G.M."/>
            <person name="Desjardins C.A."/>
            <person name="Gallo J.E."/>
            <person name="Holder J."/>
            <person name="Sullivan T.D."/>
            <person name="Marty A.J."/>
            <person name="Carmen J.C."/>
            <person name="Chen Z."/>
            <person name="Ding L."/>
            <person name="Gujja S."/>
            <person name="Magrini V."/>
            <person name="Misas E."/>
            <person name="Mitreva M."/>
            <person name="Priest M."/>
            <person name="Saif S."/>
            <person name="Whiston E.A."/>
            <person name="Young S."/>
            <person name="Zeng Q."/>
            <person name="Goldman W.E."/>
            <person name="Mardis E.R."/>
            <person name="Taylor J.W."/>
            <person name="McEwen J.G."/>
            <person name="Clay O.K."/>
            <person name="Klein B.S."/>
            <person name="Cuomo C.A."/>
        </authorList>
    </citation>
    <scope>NUCLEOTIDE SEQUENCE [LARGE SCALE GENOMIC DNA]</scope>
    <source>
        <strain evidence="3">SLH14081</strain>
    </source>
</reference>
<keyword evidence="1" id="KW-1133">Transmembrane helix</keyword>
<dbReference type="Proteomes" id="UP000002038">
    <property type="component" value="Unassembled WGS sequence"/>
</dbReference>
<organism evidence="2 3">
    <name type="scientific">Blastomyces gilchristii (strain SLH14081)</name>
    <name type="common">Blastomyces dermatitidis</name>
    <dbReference type="NCBI Taxonomy" id="559298"/>
    <lineage>
        <taxon>Eukaryota</taxon>
        <taxon>Fungi</taxon>
        <taxon>Dikarya</taxon>
        <taxon>Ascomycota</taxon>
        <taxon>Pezizomycotina</taxon>
        <taxon>Eurotiomycetes</taxon>
        <taxon>Eurotiomycetidae</taxon>
        <taxon>Onygenales</taxon>
        <taxon>Ajellomycetaceae</taxon>
        <taxon>Blastomyces</taxon>
    </lineage>
</organism>
<accession>A0A179UNY5</accession>
<evidence type="ECO:0000256" key="1">
    <source>
        <dbReference type="SAM" id="Phobius"/>
    </source>
</evidence>
<feature type="non-terminal residue" evidence="2">
    <location>
        <position position="1"/>
    </location>
</feature>
<sequence>SSYVDRFLSADNSEHLNIELLIENLKNAIMKRLSMLYLTESSVSLSTLSVSFSVTFSQSSTLVSVSDSPASATSVSVILTSVLTTSVLSVSVTSAFVISSSCFKKMLYRLSKSHFSAYIL</sequence>
<proteinExistence type="predicted"/>
<feature type="non-terminal residue" evidence="2">
    <location>
        <position position="120"/>
    </location>
</feature>
<feature type="transmembrane region" description="Helical" evidence="1">
    <location>
        <begin position="35"/>
        <end position="57"/>
    </location>
</feature>
<evidence type="ECO:0000313" key="2">
    <source>
        <dbReference type="EMBL" id="OAT08122.1"/>
    </source>
</evidence>
<dbReference type="AlphaFoldDB" id="A0A179UNY5"/>
<keyword evidence="1" id="KW-0472">Membrane</keyword>
<protein>
    <submittedName>
        <fullName evidence="2">Uncharacterized protein</fullName>
    </submittedName>
</protein>
<dbReference type="KEGG" id="bgh:BDBG_16965"/>
<dbReference type="VEuPathDB" id="FungiDB:BDBG_16965"/>
<keyword evidence="1" id="KW-0812">Transmembrane</keyword>
<dbReference type="GeneID" id="42528889"/>
<dbReference type="EMBL" id="GG657454">
    <property type="protein sequence ID" value="OAT08122.1"/>
    <property type="molecule type" value="Genomic_DNA"/>
</dbReference>
<feature type="transmembrane region" description="Helical" evidence="1">
    <location>
        <begin position="77"/>
        <end position="103"/>
    </location>
</feature>
<dbReference type="RefSeq" id="XP_031578134.1">
    <property type="nucleotide sequence ID" value="XM_031724802.1"/>
</dbReference>
<keyword evidence="3" id="KW-1185">Reference proteome</keyword>